<keyword evidence="1" id="KW-0812">Transmembrane</keyword>
<evidence type="ECO:0000256" key="1">
    <source>
        <dbReference type="SAM" id="Phobius"/>
    </source>
</evidence>
<protein>
    <submittedName>
        <fullName evidence="2">Uncharacterized protein</fullName>
    </submittedName>
</protein>
<dbReference type="GeneID" id="136820381"/>
<dbReference type="RefSeq" id="XP_066932668.1">
    <property type="nucleotide sequence ID" value="XM_067076567.1"/>
</dbReference>
<keyword evidence="1" id="KW-1133">Transmembrane helix</keyword>
<feature type="transmembrane region" description="Helical" evidence="1">
    <location>
        <begin position="219"/>
        <end position="243"/>
    </location>
</feature>
<feature type="transmembrane region" description="Helical" evidence="1">
    <location>
        <begin position="364"/>
        <end position="387"/>
    </location>
</feature>
<evidence type="ECO:0000313" key="3">
    <source>
        <dbReference type="Proteomes" id="UP000594262"/>
    </source>
</evidence>
<sequence length="456" mass="53070">MMHNITLNSNSSSWCVELPTRSGGTTSFCNITEEWVPRFTSEAVYIVPPTLSLFFLILFIVFKITCVEACGGLKVGDFIKDAFSWKWYCGEKLSDKDKEIVNKYRYGDDDTSIKLLPANVQSNQETMIPPLNSIHDLTEDEKKHLHWVRNRDNPARVEFGCCDKCCGTCFTVDTGVHFTILLALGGILYDIYDVYTDCEYHYKYENFGQVHRGIYRDGAVSVSILVFAIFGMAKVILTSIYVICAHLDNKLRLGTYNVLTSFKYFDNVILFIVEDCAENFLNYFYIEKYSLGEAISHTMISKIFINFLKYGYKFYKGMKKSCKEWKNLKETEDNREVFSYFIYEVDPTLSGRYNQLILDMHLRILFVHIPSIFMCAGNFLRLFGVFYQSHYGKLDDHCVAVVNGRLIQTPFTSYPGNCMRRWEYIFMVCNFAPLLFYILGLIRIIYQYIKQIIHQK</sequence>
<keyword evidence="1" id="KW-0472">Membrane</keyword>
<organism evidence="2 3">
    <name type="scientific">Clytia hemisphaerica</name>
    <dbReference type="NCBI Taxonomy" id="252671"/>
    <lineage>
        <taxon>Eukaryota</taxon>
        <taxon>Metazoa</taxon>
        <taxon>Cnidaria</taxon>
        <taxon>Hydrozoa</taxon>
        <taxon>Hydroidolina</taxon>
        <taxon>Leptothecata</taxon>
        <taxon>Obeliida</taxon>
        <taxon>Clytiidae</taxon>
        <taxon>Clytia</taxon>
    </lineage>
</organism>
<feature type="transmembrane region" description="Helical" evidence="1">
    <location>
        <begin position="43"/>
        <end position="62"/>
    </location>
</feature>
<accession>A0A7M5X0C4</accession>
<dbReference type="EnsemblMetazoa" id="CLYHEMT015784.1">
    <property type="protein sequence ID" value="CLYHEMP015784.1"/>
    <property type="gene ID" value="CLYHEMG015784"/>
</dbReference>
<feature type="transmembrane region" description="Helical" evidence="1">
    <location>
        <begin position="424"/>
        <end position="446"/>
    </location>
</feature>
<proteinExistence type="predicted"/>
<evidence type="ECO:0000313" key="2">
    <source>
        <dbReference type="EnsemblMetazoa" id="CLYHEMP015784.1"/>
    </source>
</evidence>
<name>A0A7M5X0C4_9CNID</name>
<dbReference type="Proteomes" id="UP000594262">
    <property type="component" value="Unplaced"/>
</dbReference>
<reference evidence="2" key="1">
    <citation type="submission" date="2021-01" db="UniProtKB">
        <authorList>
            <consortium name="EnsemblMetazoa"/>
        </authorList>
    </citation>
    <scope>IDENTIFICATION</scope>
</reference>
<dbReference type="AlphaFoldDB" id="A0A7M5X0C4"/>
<keyword evidence="3" id="KW-1185">Reference proteome</keyword>